<protein>
    <recommendedName>
        <fullName evidence="6">B box-type domain-containing protein</fullName>
    </recommendedName>
</protein>
<keyword evidence="5" id="KW-0175">Coiled coil</keyword>
<keyword evidence="2 4" id="KW-0863">Zinc-finger</keyword>
<keyword evidence="8" id="KW-1185">Reference proteome</keyword>
<evidence type="ECO:0000256" key="2">
    <source>
        <dbReference type="ARBA" id="ARBA00022771"/>
    </source>
</evidence>
<reference evidence="7" key="1">
    <citation type="submission" date="2022-11" db="EMBL/GenBank/DDBJ databases">
        <title>Centuries of genome instability and evolution in soft-shell clam transmissible cancer (bioRxiv).</title>
        <authorList>
            <person name="Hart S.F.M."/>
            <person name="Yonemitsu M.A."/>
            <person name="Giersch R.M."/>
            <person name="Beal B.F."/>
            <person name="Arriagada G."/>
            <person name="Davis B.W."/>
            <person name="Ostrander E.A."/>
            <person name="Goff S.P."/>
            <person name="Metzger M.J."/>
        </authorList>
    </citation>
    <scope>NUCLEOTIDE SEQUENCE</scope>
    <source>
        <strain evidence="7">MELC-2E11</strain>
        <tissue evidence="7">Siphon/mantle</tissue>
    </source>
</reference>
<feature type="coiled-coil region" evidence="5">
    <location>
        <begin position="158"/>
        <end position="204"/>
    </location>
</feature>
<proteinExistence type="predicted"/>
<dbReference type="InterPro" id="IPR017907">
    <property type="entry name" value="Znf_RING_CS"/>
</dbReference>
<sequence>MAAGGLSLYKGSDLIHDYSCSTCEENDLNAEAQHFCTQCEHYLCDKCVGIHGDYFKKHVVYGRKDIQKWAGFSMDRCAQHGNKLDVHCDDHQELCCSICVALNHRICSSISHLPDLARGFLETAEFKQLPAVVDKMRSRLDELKNVRTKDQDYFIDSYKNIIAEVKALRKNINTILDQLERKTVEQLDRMMKDLEKSIKDDLETCAQMDHQLKTMLEKLQQITGKNKETSSYIGYIKCQSKLSEATCFVQEIRQNDGMKFKSDESVVPFLRNLKNLGDIKQVQVYKTQSSAQYSIKIKEDNDVCDIVGICELPGGEVVIADLANYRVKLLNKTYRVTYHYNLPDVILHLCHITDNDVAVAVGTEVHFLTLTRAKETVGNRFKN</sequence>
<accession>A0ABY7EHK8</accession>
<dbReference type="EMBL" id="CP111017">
    <property type="protein sequence ID" value="WAR08605.1"/>
    <property type="molecule type" value="Genomic_DNA"/>
</dbReference>
<dbReference type="Proteomes" id="UP001164746">
    <property type="component" value="Chromosome 6"/>
</dbReference>
<dbReference type="PROSITE" id="PS00518">
    <property type="entry name" value="ZF_RING_1"/>
    <property type="match status" value="1"/>
</dbReference>
<dbReference type="InterPro" id="IPR047153">
    <property type="entry name" value="TRIM45/56/19-like"/>
</dbReference>
<dbReference type="SUPFAM" id="SSF57845">
    <property type="entry name" value="B-box zinc-binding domain"/>
    <property type="match status" value="1"/>
</dbReference>
<dbReference type="PROSITE" id="PS50119">
    <property type="entry name" value="ZF_BBOX"/>
    <property type="match status" value="1"/>
</dbReference>
<evidence type="ECO:0000313" key="7">
    <source>
        <dbReference type="EMBL" id="WAR08605.1"/>
    </source>
</evidence>
<evidence type="ECO:0000256" key="5">
    <source>
        <dbReference type="SAM" id="Coils"/>
    </source>
</evidence>
<dbReference type="InterPro" id="IPR000315">
    <property type="entry name" value="Znf_B-box"/>
</dbReference>
<dbReference type="PANTHER" id="PTHR25462">
    <property type="entry name" value="BONUS, ISOFORM C-RELATED"/>
    <property type="match status" value="1"/>
</dbReference>
<evidence type="ECO:0000256" key="3">
    <source>
        <dbReference type="ARBA" id="ARBA00022833"/>
    </source>
</evidence>
<name>A0ABY7EHK8_MYAAR</name>
<evidence type="ECO:0000256" key="4">
    <source>
        <dbReference type="PROSITE-ProRule" id="PRU00024"/>
    </source>
</evidence>
<keyword evidence="3" id="KW-0862">Zinc</keyword>
<evidence type="ECO:0000256" key="1">
    <source>
        <dbReference type="ARBA" id="ARBA00022723"/>
    </source>
</evidence>
<evidence type="ECO:0000259" key="6">
    <source>
        <dbReference type="PROSITE" id="PS50119"/>
    </source>
</evidence>
<evidence type="ECO:0000313" key="8">
    <source>
        <dbReference type="Proteomes" id="UP001164746"/>
    </source>
</evidence>
<feature type="domain" description="B box-type" evidence="6">
    <location>
        <begin position="18"/>
        <end position="58"/>
    </location>
</feature>
<keyword evidence="1" id="KW-0479">Metal-binding</keyword>
<organism evidence="7 8">
    <name type="scientific">Mya arenaria</name>
    <name type="common">Soft-shell clam</name>
    <dbReference type="NCBI Taxonomy" id="6604"/>
    <lineage>
        <taxon>Eukaryota</taxon>
        <taxon>Metazoa</taxon>
        <taxon>Spiralia</taxon>
        <taxon>Lophotrochozoa</taxon>
        <taxon>Mollusca</taxon>
        <taxon>Bivalvia</taxon>
        <taxon>Autobranchia</taxon>
        <taxon>Heteroconchia</taxon>
        <taxon>Euheterodonta</taxon>
        <taxon>Imparidentia</taxon>
        <taxon>Neoheterodontei</taxon>
        <taxon>Myida</taxon>
        <taxon>Myoidea</taxon>
        <taxon>Myidae</taxon>
        <taxon>Mya</taxon>
    </lineage>
</organism>
<dbReference type="PANTHER" id="PTHR25462:SF296">
    <property type="entry name" value="MEIOTIC P26, ISOFORM F"/>
    <property type="match status" value="1"/>
</dbReference>
<gene>
    <name evidence="7" type="ORF">MAR_018563</name>
</gene>
<dbReference type="Gene3D" id="3.30.160.60">
    <property type="entry name" value="Classic Zinc Finger"/>
    <property type="match status" value="1"/>
</dbReference>